<evidence type="ECO:0000313" key="3">
    <source>
        <dbReference type="Proteomes" id="UP000479710"/>
    </source>
</evidence>
<dbReference type="AlphaFoldDB" id="A0A6G1DB13"/>
<dbReference type="EMBL" id="SPHZ02000007">
    <property type="protein sequence ID" value="KAF0909606.1"/>
    <property type="molecule type" value="Genomic_DNA"/>
</dbReference>
<comment type="caution">
    <text evidence="2">The sequence shown here is derived from an EMBL/GenBank/DDBJ whole genome shotgun (WGS) entry which is preliminary data.</text>
</comment>
<gene>
    <name evidence="2" type="ORF">E2562_038959</name>
</gene>
<evidence type="ECO:0000256" key="1">
    <source>
        <dbReference type="SAM" id="MobiDB-lite"/>
    </source>
</evidence>
<accession>A0A6G1DB13</accession>
<keyword evidence="3" id="KW-1185">Reference proteome</keyword>
<dbReference type="Proteomes" id="UP000479710">
    <property type="component" value="Unassembled WGS sequence"/>
</dbReference>
<organism evidence="2 3">
    <name type="scientific">Oryza meyeriana var. granulata</name>
    <dbReference type="NCBI Taxonomy" id="110450"/>
    <lineage>
        <taxon>Eukaryota</taxon>
        <taxon>Viridiplantae</taxon>
        <taxon>Streptophyta</taxon>
        <taxon>Embryophyta</taxon>
        <taxon>Tracheophyta</taxon>
        <taxon>Spermatophyta</taxon>
        <taxon>Magnoliopsida</taxon>
        <taxon>Liliopsida</taxon>
        <taxon>Poales</taxon>
        <taxon>Poaceae</taxon>
        <taxon>BOP clade</taxon>
        <taxon>Oryzoideae</taxon>
        <taxon>Oryzeae</taxon>
        <taxon>Oryzinae</taxon>
        <taxon>Oryza</taxon>
        <taxon>Oryza meyeriana</taxon>
    </lineage>
</organism>
<sequence>MRQSIAVVHRCSIWPRRLPAWRAKHAAGEGPPESDGSEVCRSTTFGRGESGVPRKALWLHTDKAGRLPFLKLIVWRVSRRKDPVLPPHGPATRRRGALQRKDSCCMSVQHKGFYDDMPGRWLFEALSPTAQSSRQGKKRKRRVADAETASGPDGRAHWSNSMCCLEEIEAHTMTSNCPKTQGYKNLQRKMYLKCQKQLDKL</sequence>
<evidence type="ECO:0000313" key="2">
    <source>
        <dbReference type="EMBL" id="KAF0909606.1"/>
    </source>
</evidence>
<feature type="region of interest" description="Disordered" evidence="1">
    <location>
        <begin position="128"/>
        <end position="156"/>
    </location>
</feature>
<name>A0A6G1DB13_9ORYZ</name>
<protein>
    <submittedName>
        <fullName evidence="2">Uncharacterized protein</fullName>
    </submittedName>
</protein>
<proteinExistence type="predicted"/>
<reference evidence="2 3" key="1">
    <citation type="submission" date="2019-11" db="EMBL/GenBank/DDBJ databases">
        <title>Whole genome sequence of Oryza granulata.</title>
        <authorList>
            <person name="Li W."/>
        </authorList>
    </citation>
    <scope>NUCLEOTIDE SEQUENCE [LARGE SCALE GENOMIC DNA]</scope>
    <source>
        <strain evidence="3">cv. Menghai</strain>
        <tissue evidence="2">Leaf</tissue>
    </source>
</reference>